<proteinExistence type="predicted"/>
<name>A0A087T761_STEMI</name>
<dbReference type="EMBL" id="KK113749">
    <property type="protein sequence ID" value="KFM60950.1"/>
    <property type="molecule type" value="Genomic_DNA"/>
</dbReference>
<sequence length="33" mass="3673">MLGMLCSYLELGDSSIPLGEQDILITLESFNRN</sequence>
<evidence type="ECO:0000313" key="2">
    <source>
        <dbReference type="Proteomes" id="UP000054359"/>
    </source>
</evidence>
<accession>A0A087T761</accession>
<keyword evidence="2" id="KW-1185">Reference proteome</keyword>
<gene>
    <name evidence="1" type="ORF">X975_06974</name>
</gene>
<evidence type="ECO:0000313" key="1">
    <source>
        <dbReference type="EMBL" id="KFM60950.1"/>
    </source>
</evidence>
<dbReference type="AlphaFoldDB" id="A0A087T761"/>
<reference evidence="1 2" key="1">
    <citation type="submission" date="2013-11" db="EMBL/GenBank/DDBJ databases">
        <title>Genome sequencing of Stegodyphus mimosarum.</title>
        <authorList>
            <person name="Bechsgaard J."/>
        </authorList>
    </citation>
    <scope>NUCLEOTIDE SEQUENCE [LARGE SCALE GENOMIC DNA]</scope>
</reference>
<organism evidence="1 2">
    <name type="scientific">Stegodyphus mimosarum</name>
    <name type="common">African social velvet spider</name>
    <dbReference type="NCBI Taxonomy" id="407821"/>
    <lineage>
        <taxon>Eukaryota</taxon>
        <taxon>Metazoa</taxon>
        <taxon>Ecdysozoa</taxon>
        <taxon>Arthropoda</taxon>
        <taxon>Chelicerata</taxon>
        <taxon>Arachnida</taxon>
        <taxon>Araneae</taxon>
        <taxon>Araneomorphae</taxon>
        <taxon>Entelegynae</taxon>
        <taxon>Eresoidea</taxon>
        <taxon>Eresidae</taxon>
        <taxon>Stegodyphus</taxon>
    </lineage>
</organism>
<dbReference type="Proteomes" id="UP000054359">
    <property type="component" value="Unassembled WGS sequence"/>
</dbReference>
<feature type="non-terminal residue" evidence="1">
    <location>
        <position position="33"/>
    </location>
</feature>
<protein>
    <submittedName>
        <fullName evidence="1">Uncharacterized protein</fullName>
    </submittedName>
</protein>